<dbReference type="InParanoid" id="A0A2K1KIK4"/>
<dbReference type="EnsemblPlants" id="Pp3c5_5410V3.3">
    <property type="protein sequence ID" value="PAC:32952893.CDS.1"/>
    <property type="gene ID" value="Pp3c5_5410"/>
</dbReference>
<evidence type="ECO:0000313" key="1">
    <source>
        <dbReference type="EMBL" id="PNR53612.1"/>
    </source>
</evidence>
<organism evidence="1">
    <name type="scientific">Physcomitrium patens</name>
    <name type="common">Spreading-leaved earth moss</name>
    <name type="synonym">Physcomitrella patens</name>
    <dbReference type="NCBI Taxonomy" id="3218"/>
    <lineage>
        <taxon>Eukaryota</taxon>
        <taxon>Viridiplantae</taxon>
        <taxon>Streptophyta</taxon>
        <taxon>Embryophyta</taxon>
        <taxon>Bryophyta</taxon>
        <taxon>Bryophytina</taxon>
        <taxon>Bryopsida</taxon>
        <taxon>Funariidae</taxon>
        <taxon>Funariales</taxon>
        <taxon>Funariaceae</taxon>
        <taxon>Physcomitrium</taxon>
    </lineage>
</organism>
<dbReference type="EMBL" id="ABEU02000005">
    <property type="protein sequence ID" value="PNR53612.1"/>
    <property type="molecule type" value="Genomic_DNA"/>
</dbReference>
<dbReference type="Proteomes" id="UP000006727">
    <property type="component" value="Chromosome 5"/>
</dbReference>
<dbReference type="Gramene" id="Pp3c5_5410V3.2">
    <property type="protein sequence ID" value="PAC:32952892.CDS.1"/>
    <property type="gene ID" value="Pp3c5_5410"/>
</dbReference>
<gene>
    <name evidence="1" type="ORF">PHYPA_007287</name>
</gene>
<evidence type="ECO:0000313" key="2">
    <source>
        <dbReference type="EnsemblPlants" id="PAC:32952891.CDS.1"/>
    </source>
</evidence>
<dbReference type="AlphaFoldDB" id="A0A2K1KIK4"/>
<dbReference type="Gramene" id="Pp3c5_5410V3.4">
    <property type="protein sequence ID" value="PAC:32952894.CDS.1"/>
    <property type="gene ID" value="Pp3c5_5410"/>
</dbReference>
<reference evidence="1 3" key="1">
    <citation type="journal article" date="2008" name="Science">
        <title>The Physcomitrella genome reveals evolutionary insights into the conquest of land by plants.</title>
        <authorList>
            <person name="Rensing S."/>
            <person name="Lang D."/>
            <person name="Zimmer A."/>
            <person name="Terry A."/>
            <person name="Salamov A."/>
            <person name="Shapiro H."/>
            <person name="Nishiyama T."/>
            <person name="Perroud P.-F."/>
            <person name="Lindquist E."/>
            <person name="Kamisugi Y."/>
            <person name="Tanahashi T."/>
            <person name="Sakakibara K."/>
            <person name="Fujita T."/>
            <person name="Oishi K."/>
            <person name="Shin-I T."/>
            <person name="Kuroki Y."/>
            <person name="Toyoda A."/>
            <person name="Suzuki Y."/>
            <person name="Hashimoto A."/>
            <person name="Yamaguchi K."/>
            <person name="Sugano A."/>
            <person name="Kohara Y."/>
            <person name="Fujiyama A."/>
            <person name="Anterola A."/>
            <person name="Aoki S."/>
            <person name="Ashton N."/>
            <person name="Barbazuk W.B."/>
            <person name="Barker E."/>
            <person name="Bennetzen J."/>
            <person name="Bezanilla M."/>
            <person name="Blankenship R."/>
            <person name="Cho S.H."/>
            <person name="Dutcher S."/>
            <person name="Estelle M."/>
            <person name="Fawcett J.A."/>
            <person name="Gundlach H."/>
            <person name="Hanada K."/>
            <person name="Heyl A."/>
            <person name="Hicks K.A."/>
            <person name="Hugh J."/>
            <person name="Lohr M."/>
            <person name="Mayer K."/>
            <person name="Melkozernov A."/>
            <person name="Murata T."/>
            <person name="Nelson D."/>
            <person name="Pils B."/>
            <person name="Prigge M."/>
            <person name="Reiss B."/>
            <person name="Renner T."/>
            <person name="Rombauts S."/>
            <person name="Rushton P."/>
            <person name="Sanderfoot A."/>
            <person name="Schween G."/>
            <person name="Shiu S.-H."/>
            <person name="Stueber K."/>
            <person name="Theodoulou F.L."/>
            <person name="Tu H."/>
            <person name="Van de Peer Y."/>
            <person name="Verrier P.J."/>
            <person name="Waters E."/>
            <person name="Wood A."/>
            <person name="Yang L."/>
            <person name="Cove D."/>
            <person name="Cuming A."/>
            <person name="Hasebe M."/>
            <person name="Lucas S."/>
            <person name="Mishler D.B."/>
            <person name="Reski R."/>
            <person name="Grigoriev I."/>
            <person name="Quatrano R.S."/>
            <person name="Boore J.L."/>
        </authorList>
    </citation>
    <scope>NUCLEOTIDE SEQUENCE [LARGE SCALE GENOMIC DNA]</scope>
    <source>
        <strain evidence="2 3">cv. Gransden 2004</strain>
    </source>
</reference>
<dbReference type="EnsemblPlants" id="Pp3c5_5410V3.2">
    <property type="protein sequence ID" value="PAC:32952892.CDS.1"/>
    <property type="gene ID" value="Pp3c5_5410"/>
</dbReference>
<keyword evidence="3" id="KW-1185">Reference proteome</keyword>
<protein>
    <submittedName>
        <fullName evidence="1 2">Uncharacterized protein</fullName>
    </submittedName>
</protein>
<reference evidence="2" key="3">
    <citation type="submission" date="2020-12" db="UniProtKB">
        <authorList>
            <consortium name="EnsemblPlants"/>
        </authorList>
    </citation>
    <scope>IDENTIFICATION</scope>
</reference>
<dbReference type="EnsemblPlants" id="Pp3c5_5410V3.1">
    <property type="protein sequence ID" value="PAC:32952891.CDS.1"/>
    <property type="gene ID" value="Pp3c5_5410"/>
</dbReference>
<dbReference type="EnsemblPlants" id="Pp3c5_5410V3.4">
    <property type="protein sequence ID" value="PAC:32952894.CDS.1"/>
    <property type="gene ID" value="Pp3c5_5410"/>
</dbReference>
<dbReference type="Gramene" id="Pp3c5_5410V3.3">
    <property type="protein sequence ID" value="PAC:32952893.CDS.1"/>
    <property type="gene ID" value="Pp3c5_5410"/>
</dbReference>
<evidence type="ECO:0000313" key="3">
    <source>
        <dbReference type="Proteomes" id="UP000006727"/>
    </source>
</evidence>
<proteinExistence type="predicted"/>
<name>A0A2K1KIK4_PHYPA</name>
<sequence>MGDIGVIDDLSLDHLPEWTNLNELLAAIEAQLGRQVRDQIENALGRDPDEMINVRVLLSDIQNELGGSYFVDLLQDEDGESGLTTQE</sequence>
<dbReference type="Gramene" id="Pp3c5_5410V3.1">
    <property type="protein sequence ID" value="PAC:32952891.CDS.1"/>
    <property type="gene ID" value="Pp3c5_5410"/>
</dbReference>
<accession>A0A2K1KIK4</accession>
<dbReference type="PaxDb" id="3218-PP1S41_132V6.1"/>
<reference evidence="1 3" key="2">
    <citation type="journal article" date="2018" name="Plant J.">
        <title>The Physcomitrella patens chromosome-scale assembly reveals moss genome structure and evolution.</title>
        <authorList>
            <person name="Lang D."/>
            <person name="Ullrich K.K."/>
            <person name="Murat F."/>
            <person name="Fuchs J."/>
            <person name="Jenkins J."/>
            <person name="Haas F.B."/>
            <person name="Piednoel M."/>
            <person name="Gundlach H."/>
            <person name="Van Bel M."/>
            <person name="Meyberg R."/>
            <person name="Vives C."/>
            <person name="Morata J."/>
            <person name="Symeonidi A."/>
            <person name="Hiss M."/>
            <person name="Muchero W."/>
            <person name="Kamisugi Y."/>
            <person name="Saleh O."/>
            <person name="Blanc G."/>
            <person name="Decker E.L."/>
            <person name="van Gessel N."/>
            <person name="Grimwood J."/>
            <person name="Hayes R.D."/>
            <person name="Graham S.W."/>
            <person name="Gunter L.E."/>
            <person name="McDaniel S.F."/>
            <person name="Hoernstein S.N.W."/>
            <person name="Larsson A."/>
            <person name="Li F.W."/>
            <person name="Perroud P.F."/>
            <person name="Phillips J."/>
            <person name="Ranjan P."/>
            <person name="Rokshar D.S."/>
            <person name="Rothfels C.J."/>
            <person name="Schneider L."/>
            <person name="Shu S."/>
            <person name="Stevenson D.W."/>
            <person name="Thummler F."/>
            <person name="Tillich M."/>
            <person name="Villarreal Aguilar J.C."/>
            <person name="Widiez T."/>
            <person name="Wong G.K."/>
            <person name="Wymore A."/>
            <person name="Zhang Y."/>
            <person name="Zimmer A.D."/>
            <person name="Quatrano R.S."/>
            <person name="Mayer K.F.X."/>
            <person name="Goodstein D."/>
            <person name="Casacuberta J.M."/>
            <person name="Vandepoele K."/>
            <person name="Reski R."/>
            <person name="Cuming A.C."/>
            <person name="Tuskan G.A."/>
            <person name="Maumus F."/>
            <person name="Salse J."/>
            <person name="Schmutz J."/>
            <person name="Rensing S.A."/>
        </authorList>
    </citation>
    <scope>NUCLEOTIDE SEQUENCE [LARGE SCALE GENOMIC DNA]</scope>
    <source>
        <strain evidence="2 3">cv. Gransden 2004</strain>
    </source>
</reference>